<evidence type="ECO:0000313" key="1">
    <source>
        <dbReference type="EMBL" id="WCO65024.1"/>
    </source>
</evidence>
<dbReference type="Proteomes" id="UP001216390">
    <property type="component" value="Chromosome"/>
</dbReference>
<name>A0AAE9Y6A6_9ACTN</name>
<dbReference type="RefSeq" id="WP_272734549.1">
    <property type="nucleotide sequence ID" value="NZ_CP116942.1"/>
</dbReference>
<evidence type="ECO:0000313" key="2">
    <source>
        <dbReference type="Proteomes" id="UP001216390"/>
    </source>
</evidence>
<gene>
    <name evidence="1" type="ORF">PO878_10990</name>
</gene>
<dbReference type="EMBL" id="CP116942">
    <property type="protein sequence ID" value="WCO65024.1"/>
    <property type="molecule type" value="Genomic_DNA"/>
</dbReference>
<dbReference type="AlphaFoldDB" id="A0AAE9Y6A6"/>
<protein>
    <submittedName>
        <fullName evidence="1">Uncharacterized protein</fullName>
    </submittedName>
</protein>
<accession>A0AAE9Y6A6</accession>
<reference evidence="1" key="1">
    <citation type="submission" date="2023-01" db="EMBL/GenBank/DDBJ databases">
        <title>The diversity of Class Acidimicrobiia in South China Sea sediment environments and the proposal of Iamia marina sp. nov., a novel species of the genus Iamia.</title>
        <authorList>
            <person name="He Y."/>
            <person name="Tian X."/>
        </authorList>
    </citation>
    <scope>NUCLEOTIDE SEQUENCE</scope>
    <source>
        <strain evidence="1">DSM 19957</strain>
    </source>
</reference>
<proteinExistence type="predicted"/>
<sequence length="82" mass="8830">MPDLRFFLYPTSSRDTEQVSCCQSQDPDYVPALDQALTEARTNDGWSIIDQEQPAWFGLVAAGVPLDVALALAASVDSVPAS</sequence>
<organism evidence="1 2">
    <name type="scientific">Iamia majanohamensis</name>
    <dbReference type="NCBI Taxonomy" id="467976"/>
    <lineage>
        <taxon>Bacteria</taxon>
        <taxon>Bacillati</taxon>
        <taxon>Actinomycetota</taxon>
        <taxon>Acidimicrobiia</taxon>
        <taxon>Acidimicrobiales</taxon>
        <taxon>Iamiaceae</taxon>
        <taxon>Iamia</taxon>
    </lineage>
</organism>
<keyword evidence="2" id="KW-1185">Reference proteome</keyword>
<dbReference type="KEGG" id="ima:PO878_10990"/>